<feature type="non-terminal residue" evidence="2">
    <location>
        <position position="1"/>
    </location>
</feature>
<evidence type="ECO:0000256" key="1">
    <source>
        <dbReference type="SAM" id="MobiDB-lite"/>
    </source>
</evidence>
<name>A0A6J4RFI0_9ACTN</name>
<proteinExistence type="predicted"/>
<organism evidence="2">
    <name type="scientific">uncultured Solirubrobacteraceae bacterium</name>
    <dbReference type="NCBI Taxonomy" id="1162706"/>
    <lineage>
        <taxon>Bacteria</taxon>
        <taxon>Bacillati</taxon>
        <taxon>Actinomycetota</taxon>
        <taxon>Thermoleophilia</taxon>
        <taxon>Solirubrobacterales</taxon>
        <taxon>Solirubrobacteraceae</taxon>
        <taxon>environmental samples</taxon>
    </lineage>
</organism>
<feature type="compositionally biased region" description="Basic and acidic residues" evidence="1">
    <location>
        <begin position="71"/>
        <end position="86"/>
    </location>
</feature>
<feature type="region of interest" description="Disordered" evidence="1">
    <location>
        <begin position="1"/>
        <end position="169"/>
    </location>
</feature>
<dbReference type="EMBL" id="CADCVJ010000104">
    <property type="protein sequence ID" value="CAA9472431.1"/>
    <property type="molecule type" value="Genomic_DNA"/>
</dbReference>
<gene>
    <name evidence="2" type="ORF">AVDCRST_MAG38-1397</name>
</gene>
<sequence length="169" mass="18103">GSRRPHPLAADAQGLRRAPRRPRDARRTLRPRTLGAQPQPDQPVALPRPRAGGARAPQAGLRAGVGAQARPRPDAGGRLRAADGRSGRRRGGPGRGRLGGLHRPAGGARPRARRLLAHAGHPARDRRARGVRSRRGRARPRPAAPRHGAGREAGPRPRAARRHPPVPRL</sequence>
<feature type="compositionally biased region" description="Low complexity" evidence="1">
    <location>
        <begin position="43"/>
        <end position="64"/>
    </location>
</feature>
<feature type="compositionally biased region" description="Basic residues" evidence="1">
    <location>
        <begin position="158"/>
        <end position="169"/>
    </location>
</feature>
<protein>
    <submittedName>
        <fullName evidence="2">Uncharacterized protein</fullName>
    </submittedName>
</protein>
<dbReference type="AlphaFoldDB" id="A0A6J4RFI0"/>
<evidence type="ECO:0000313" key="2">
    <source>
        <dbReference type="EMBL" id="CAA9472431.1"/>
    </source>
</evidence>
<feature type="non-terminal residue" evidence="2">
    <location>
        <position position="169"/>
    </location>
</feature>
<accession>A0A6J4RFI0</accession>
<feature type="compositionally biased region" description="Basic residues" evidence="1">
    <location>
        <begin position="124"/>
        <end position="140"/>
    </location>
</feature>
<reference evidence="2" key="1">
    <citation type="submission" date="2020-02" db="EMBL/GenBank/DDBJ databases">
        <authorList>
            <person name="Meier V. D."/>
        </authorList>
    </citation>
    <scope>NUCLEOTIDE SEQUENCE</scope>
    <source>
        <strain evidence="2">AVDCRST_MAG38</strain>
    </source>
</reference>